<dbReference type="AlphaFoldDB" id="A0A4C1YT77"/>
<reference evidence="2 3" key="1">
    <citation type="journal article" date="2019" name="Commun. Biol.">
        <title>The bagworm genome reveals a unique fibroin gene that provides high tensile strength.</title>
        <authorList>
            <person name="Kono N."/>
            <person name="Nakamura H."/>
            <person name="Ohtoshi R."/>
            <person name="Tomita M."/>
            <person name="Numata K."/>
            <person name="Arakawa K."/>
        </authorList>
    </citation>
    <scope>NUCLEOTIDE SEQUENCE [LARGE SCALE GENOMIC DNA]</scope>
</reference>
<evidence type="ECO:0000313" key="3">
    <source>
        <dbReference type="Proteomes" id="UP000299102"/>
    </source>
</evidence>
<sequence length="91" mass="9977">MIMTAEEVRRAPAASEAAAVSFPLFAIQKSTRPFRARHLLLTRSISLSLRRQCAILLPPTGPRLTPVTPSDSFCNTHRAPDAASSSLFRKD</sequence>
<organism evidence="2 3">
    <name type="scientific">Eumeta variegata</name>
    <name type="common">Bagworm moth</name>
    <name type="synonym">Eumeta japonica</name>
    <dbReference type="NCBI Taxonomy" id="151549"/>
    <lineage>
        <taxon>Eukaryota</taxon>
        <taxon>Metazoa</taxon>
        <taxon>Ecdysozoa</taxon>
        <taxon>Arthropoda</taxon>
        <taxon>Hexapoda</taxon>
        <taxon>Insecta</taxon>
        <taxon>Pterygota</taxon>
        <taxon>Neoptera</taxon>
        <taxon>Endopterygota</taxon>
        <taxon>Lepidoptera</taxon>
        <taxon>Glossata</taxon>
        <taxon>Ditrysia</taxon>
        <taxon>Tineoidea</taxon>
        <taxon>Psychidae</taxon>
        <taxon>Oiketicinae</taxon>
        <taxon>Eumeta</taxon>
    </lineage>
</organism>
<evidence type="ECO:0000256" key="1">
    <source>
        <dbReference type="SAM" id="MobiDB-lite"/>
    </source>
</evidence>
<gene>
    <name evidence="2" type="ORF">EVAR_61204_1</name>
</gene>
<protein>
    <submittedName>
        <fullName evidence="2">Uncharacterized protein</fullName>
    </submittedName>
</protein>
<evidence type="ECO:0000313" key="2">
    <source>
        <dbReference type="EMBL" id="GBP79681.1"/>
    </source>
</evidence>
<accession>A0A4C1YT77</accession>
<proteinExistence type="predicted"/>
<dbReference type="EMBL" id="BGZK01001424">
    <property type="protein sequence ID" value="GBP79681.1"/>
    <property type="molecule type" value="Genomic_DNA"/>
</dbReference>
<comment type="caution">
    <text evidence="2">The sequence shown here is derived from an EMBL/GenBank/DDBJ whole genome shotgun (WGS) entry which is preliminary data.</text>
</comment>
<name>A0A4C1YT77_EUMVA</name>
<feature type="region of interest" description="Disordered" evidence="1">
    <location>
        <begin position="68"/>
        <end position="91"/>
    </location>
</feature>
<keyword evidence="3" id="KW-1185">Reference proteome</keyword>
<dbReference type="Proteomes" id="UP000299102">
    <property type="component" value="Unassembled WGS sequence"/>
</dbReference>